<keyword evidence="4" id="KW-0411">Iron-sulfur</keyword>
<dbReference type="CDD" id="cd02440">
    <property type="entry name" value="AdoMet_MTases"/>
    <property type="match status" value="1"/>
</dbReference>
<name>A0ABX8B7H7_9BACT</name>
<keyword evidence="6" id="KW-1185">Reference proteome</keyword>
<evidence type="ECO:0000256" key="2">
    <source>
        <dbReference type="ARBA" id="ARBA00022946"/>
    </source>
</evidence>
<dbReference type="Proteomes" id="UP000676506">
    <property type="component" value="Chromosome 1"/>
</dbReference>
<proteinExistence type="predicted"/>
<evidence type="ECO:0000313" key="6">
    <source>
        <dbReference type="Proteomes" id="UP000676506"/>
    </source>
</evidence>
<evidence type="ECO:0000256" key="3">
    <source>
        <dbReference type="ARBA" id="ARBA00023004"/>
    </source>
</evidence>
<keyword evidence="3" id="KW-0408">Iron</keyword>
<evidence type="ECO:0000313" key="5">
    <source>
        <dbReference type="EMBL" id="QUW02868.1"/>
    </source>
</evidence>
<dbReference type="PANTHER" id="PTHR13184:SF5">
    <property type="entry name" value="METHYLTRANSFERASE-LIKE PROTEIN 17, MITOCHONDRIAL"/>
    <property type="match status" value="1"/>
</dbReference>
<dbReference type="InterPro" id="IPR052571">
    <property type="entry name" value="Mt_RNA_Methyltransferase"/>
</dbReference>
<accession>A0ABX8B7H7</accession>
<keyword evidence="1" id="KW-0479">Metal-binding</keyword>
<reference evidence="5 6" key="1">
    <citation type="submission" date="2021-03" db="EMBL/GenBank/DDBJ databases">
        <title>Genomic and phenotypic characterization of Chloracidobacterium isolates provides evidence for multiple species.</title>
        <authorList>
            <person name="Saini M.K."/>
            <person name="Costas A.M.G."/>
            <person name="Tank M."/>
            <person name="Bryant D.A."/>
        </authorList>
    </citation>
    <scope>NUCLEOTIDE SEQUENCE [LARGE SCALE GENOMIC DNA]</scope>
    <source>
        <strain evidence="5 6">BV2-C</strain>
    </source>
</reference>
<evidence type="ECO:0000256" key="1">
    <source>
        <dbReference type="ARBA" id="ARBA00022723"/>
    </source>
</evidence>
<evidence type="ECO:0000256" key="4">
    <source>
        <dbReference type="ARBA" id="ARBA00023014"/>
    </source>
</evidence>
<dbReference type="InterPro" id="IPR015324">
    <property type="entry name" value="Ribosomal_Rsm22-like"/>
</dbReference>
<sequence>MITDGFLQHIERHLVERWLGPPALAQYDRGPVGKASLKPVAEALVRLSDDFTRARQTLTESAPGDYWNDTRRLAYLFHFLPRNYAKADWILAEMGRHARLSQELAAKSQFTILDIGCGPGTSTLATLNFLAALRPAAFRVQVVLVEASAVALREANHLLRQAADWLNAERREAITIQITPHTGDARLIGQYPPHAAADFIWLSNVLNEFSAVSGAASAWVVELAQKKLARDGSLCVIEPALHNTARAAMELRDALLSRDSTWGIFAPCTADGPCRMLAERPARDWCHVALVWKLSPLVEQLDRLTELRSRVQKFFYFVLRQDGKRAAEPRQGWSAWRVIGDLQREKGREKRLVCGPDRCALLTRFKRDRQSENAAFGAALRGDILWLSASPAPLAEGLRLLPGARVERQSPAE</sequence>
<dbReference type="Gene3D" id="3.40.50.150">
    <property type="entry name" value="Vaccinia Virus protein VP39"/>
    <property type="match status" value="1"/>
</dbReference>
<protein>
    <recommendedName>
        <fullName evidence="7">Methyltransferase domain-containing protein</fullName>
    </recommendedName>
</protein>
<evidence type="ECO:0008006" key="7">
    <source>
        <dbReference type="Google" id="ProtNLM"/>
    </source>
</evidence>
<dbReference type="Pfam" id="PF09243">
    <property type="entry name" value="Rsm22"/>
    <property type="match status" value="1"/>
</dbReference>
<dbReference type="PANTHER" id="PTHR13184">
    <property type="entry name" value="37S RIBOSOMAL PROTEIN S22"/>
    <property type="match status" value="1"/>
</dbReference>
<dbReference type="SUPFAM" id="SSF53335">
    <property type="entry name" value="S-adenosyl-L-methionine-dependent methyltransferases"/>
    <property type="match status" value="1"/>
</dbReference>
<dbReference type="EMBL" id="CP072648">
    <property type="protein sequence ID" value="QUW02868.1"/>
    <property type="molecule type" value="Genomic_DNA"/>
</dbReference>
<dbReference type="RefSeq" id="WP_211428759.1">
    <property type="nucleotide sequence ID" value="NZ_CP072648.1"/>
</dbReference>
<dbReference type="InterPro" id="IPR029063">
    <property type="entry name" value="SAM-dependent_MTases_sf"/>
</dbReference>
<organism evidence="5 6">
    <name type="scientific">Chloracidobacterium validum</name>
    <dbReference type="NCBI Taxonomy" id="2821543"/>
    <lineage>
        <taxon>Bacteria</taxon>
        <taxon>Pseudomonadati</taxon>
        <taxon>Acidobacteriota</taxon>
        <taxon>Terriglobia</taxon>
        <taxon>Terriglobales</taxon>
        <taxon>Acidobacteriaceae</taxon>
        <taxon>Chloracidobacterium</taxon>
    </lineage>
</organism>
<gene>
    <name evidence="5" type="ORF">J8C06_11145</name>
</gene>
<keyword evidence="2" id="KW-0809">Transit peptide</keyword>